<gene>
    <name evidence="3" type="ORF">AB0I59_14100</name>
</gene>
<keyword evidence="3" id="KW-0328">Glycosyltransferase</keyword>
<dbReference type="RefSeq" id="WP_358132750.1">
    <property type="nucleotide sequence ID" value="NZ_JBFALK010000006.1"/>
</dbReference>
<dbReference type="InterPro" id="IPR029044">
    <property type="entry name" value="Nucleotide-diphossugar_trans"/>
</dbReference>
<sequence length="564" mass="61384">MTGDETRPRIRHNDYSPLTPAPIGRWRPELPVSVIIPAHGGQHRLDLALASLAAQTYPAHLTEVVIVDDGSSPPLRLPEIRPENTRMIATTNGWGPGHAFNTGVAATEGTVVQRLDADMVVHREHLEALLRWHHLTDYLVTIGAKRFIEEPPVTAAEVHQAVAGGTLKRLFDPDKAIPSTTEMTILRLDGLRSSKNPYHVCTGPTLSLYRTLFREIGGFDQEVQRGEDTELGYRLAQAGAVFVPDLEARAVHLGLPAQRRDRGATVRAVEPYLAHRVPLRRDLRKERGRRWRVPYVEVVLRVAEAGERETRAAVNAALDGTLPDVAVTLVAPWSALPTGRHSVLEAPGFDLRMIREGFHDDPRVRLAEDVTPSAAPVPFRYSGPVDVPPAPATLERMVKALLDERLGLLVVDFPDGRTATLERTEAVGRARLLAAPGEPLADVIHQTHGVRHSPAGDFWPSLAGRPAVTPAPSQAPASGGRPLDGRSSGASPSETGRSQPAESRPGSQPESRPGSGSELRASTALSAETRSAMAGLTQAWTPGGARRERSWIRRVRTALRSRYL</sequence>
<feature type="region of interest" description="Disordered" evidence="1">
    <location>
        <begin position="1"/>
        <end position="22"/>
    </location>
</feature>
<dbReference type="PANTHER" id="PTHR43685:SF3">
    <property type="entry name" value="SLR2126 PROTEIN"/>
    <property type="match status" value="1"/>
</dbReference>
<accession>A0ABV3GDQ5</accession>
<evidence type="ECO:0000259" key="2">
    <source>
        <dbReference type="Pfam" id="PF00535"/>
    </source>
</evidence>
<evidence type="ECO:0000256" key="1">
    <source>
        <dbReference type="SAM" id="MobiDB-lite"/>
    </source>
</evidence>
<feature type="region of interest" description="Disordered" evidence="1">
    <location>
        <begin position="450"/>
        <end position="548"/>
    </location>
</feature>
<dbReference type="SUPFAM" id="SSF53448">
    <property type="entry name" value="Nucleotide-diphospho-sugar transferases"/>
    <property type="match status" value="1"/>
</dbReference>
<protein>
    <submittedName>
        <fullName evidence="3">Glycosyltransferase</fullName>
        <ecNumber evidence="3">2.4.-.-</ecNumber>
    </submittedName>
</protein>
<feature type="compositionally biased region" description="Polar residues" evidence="1">
    <location>
        <begin position="488"/>
        <end position="510"/>
    </location>
</feature>
<dbReference type="InterPro" id="IPR001173">
    <property type="entry name" value="Glyco_trans_2-like"/>
</dbReference>
<dbReference type="Pfam" id="PF00535">
    <property type="entry name" value="Glycos_transf_2"/>
    <property type="match status" value="1"/>
</dbReference>
<name>A0ABV3GDQ5_MICGL</name>
<proteinExistence type="predicted"/>
<dbReference type="InterPro" id="IPR050834">
    <property type="entry name" value="Glycosyltransf_2"/>
</dbReference>
<dbReference type="GO" id="GO:0016757">
    <property type="term" value="F:glycosyltransferase activity"/>
    <property type="evidence" value="ECO:0007669"/>
    <property type="project" value="UniProtKB-KW"/>
</dbReference>
<dbReference type="Gene3D" id="3.90.550.10">
    <property type="entry name" value="Spore Coat Polysaccharide Biosynthesis Protein SpsA, Chain A"/>
    <property type="match status" value="1"/>
</dbReference>
<keyword evidence="4" id="KW-1185">Reference proteome</keyword>
<dbReference type="EMBL" id="JBFALK010000006">
    <property type="protein sequence ID" value="MEV0969765.1"/>
    <property type="molecule type" value="Genomic_DNA"/>
</dbReference>
<comment type="caution">
    <text evidence="3">The sequence shown here is derived from an EMBL/GenBank/DDBJ whole genome shotgun (WGS) entry which is preliminary data.</text>
</comment>
<feature type="compositionally biased region" description="Basic and acidic residues" evidence="1">
    <location>
        <begin position="1"/>
        <end position="14"/>
    </location>
</feature>
<organism evidence="3 4">
    <name type="scientific">Microtetraspora glauca</name>
    <dbReference type="NCBI Taxonomy" id="1996"/>
    <lineage>
        <taxon>Bacteria</taxon>
        <taxon>Bacillati</taxon>
        <taxon>Actinomycetota</taxon>
        <taxon>Actinomycetes</taxon>
        <taxon>Streptosporangiales</taxon>
        <taxon>Streptosporangiaceae</taxon>
        <taxon>Microtetraspora</taxon>
    </lineage>
</organism>
<feature type="domain" description="Glycosyltransferase 2-like" evidence="2">
    <location>
        <begin position="33"/>
        <end position="213"/>
    </location>
</feature>
<dbReference type="PANTHER" id="PTHR43685">
    <property type="entry name" value="GLYCOSYLTRANSFERASE"/>
    <property type="match status" value="1"/>
</dbReference>
<evidence type="ECO:0000313" key="3">
    <source>
        <dbReference type="EMBL" id="MEV0969765.1"/>
    </source>
</evidence>
<reference evidence="3 4" key="1">
    <citation type="submission" date="2024-06" db="EMBL/GenBank/DDBJ databases">
        <title>The Natural Products Discovery Center: Release of the First 8490 Sequenced Strains for Exploring Actinobacteria Biosynthetic Diversity.</title>
        <authorList>
            <person name="Kalkreuter E."/>
            <person name="Kautsar S.A."/>
            <person name="Yang D."/>
            <person name="Bader C.D."/>
            <person name="Teijaro C.N."/>
            <person name="Fluegel L."/>
            <person name="Davis C.M."/>
            <person name="Simpson J.R."/>
            <person name="Lauterbach L."/>
            <person name="Steele A.D."/>
            <person name="Gui C."/>
            <person name="Meng S."/>
            <person name="Li G."/>
            <person name="Viehrig K."/>
            <person name="Ye F."/>
            <person name="Su P."/>
            <person name="Kiefer A.F."/>
            <person name="Nichols A."/>
            <person name="Cepeda A.J."/>
            <person name="Yan W."/>
            <person name="Fan B."/>
            <person name="Jiang Y."/>
            <person name="Adhikari A."/>
            <person name="Zheng C.-J."/>
            <person name="Schuster L."/>
            <person name="Cowan T.M."/>
            <person name="Smanski M.J."/>
            <person name="Chevrette M.G."/>
            <person name="De Carvalho L.P.S."/>
            <person name="Shen B."/>
        </authorList>
    </citation>
    <scope>NUCLEOTIDE SEQUENCE [LARGE SCALE GENOMIC DNA]</scope>
    <source>
        <strain evidence="3 4">NPDC050100</strain>
    </source>
</reference>
<keyword evidence="3" id="KW-0808">Transferase</keyword>
<dbReference type="EC" id="2.4.-.-" evidence="3"/>
<dbReference type="Proteomes" id="UP001551675">
    <property type="component" value="Unassembled WGS sequence"/>
</dbReference>
<evidence type="ECO:0000313" key="4">
    <source>
        <dbReference type="Proteomes" id="UP001551675"/>
    </source>
</evidence>